<organism evidence="1 2">
    <name type="scientific">Paenibacillus alvei</name>
    <name type="common">Bacillus alvei</name>
    <dbReference type="NCBI Taxonomy" id="44250"/>
    <lineage>
        <taxon>Bacteria</taxon>
        <taxon>Bacillati</taxon>
        <taxon>Bacillota</taxon>
        <taxon>Bacilli</taxon>
        <taxon>Bacillales</taxon>
        <taxon>Paenibacillaceae</taxon>
        <taxon>Paenibacillus</taxon>
    </lineage>
</organism>
<dbReference type="Proteomes" id="UP001527181">
    <property type="component" value="Unassembled WGS sequence"/>
</dbReference>
<dbReference type="RefSeq" id="WP_268598752.1">
    <property type="nucleotide sequence ID" value="NZ_JAMDNP010000057.1"/>
</dbReference>
<evidence type="ECO:0000313" key="1">
    <source>
        <dbReference type="EMBL" id="MCY9763521.1"/>
    </source>
</evidence>
<sequence>MKNAIKYVKGETIEQFGSTYLVEDVYQLSDEYMKLHSLVHKNRVTLKKVSGENGLEKLDFAIPA</sequence>
<protein>
    <submittedName>
        <fullName evidence="1">Uncharacterized protein</fullName>
    </submittedName>
</protein>
<reference evidence="1 2" key="1">
    <citation type="submission" date="2022-05" db="EMBL/GenBank/DDBJ databases">
        <title>Genome Sequencing of Bee-Associated Microbes.</title>
        <authorList>
            <person name="Dunlap C."/>
        </authorList>
    </citation>
    <scope>NUCLEOTIDE SEQUENCE [LARGE SCALE GENOMIC DNA]</scope>
    <source>
        <strain evidence="1 2">NRRL B-04010</strain>
    </source>
</reference>
<dbReference type="EMBL" id="JAMDNP010000057">
    <property type="protein sequence ID" value="MCY9763521.1"/>
    <property type="molecule type" value="Genomic_DNA"/>
</dbReference>
<gene>
    <name evidence="1" type="ORF">M5X12_23715</name>
</gene>
<name>A0ABT4H4H0_PAEAL</name>
<proteinExistence type="predicted"/>
<accession>A0ABT4H4H0</accession>
<evidence type="ECO:0000313" key="2">
    <source>
        <dbReference type="Proteomes" id="UP001527181"/>
    </source>
</evidence>
<comment type="caution">
    <text evidence="1">The sequence shown here is derived from an EMBL/GenBank/DDBJ whole genome shotgun (WGS) entry which is preliminary data.</text>
</comment>
<keyword evidence="2" id="KW-1185">Reference proteome</keyword>